<evidence type="ECO:0000313" key="5">
    <source>
        <dbReference type="EMBL" id="KAF1988144.1"/>
    </source>
</evidence>
<dbReference type="EMBL" id="ML977149">
    <property type="protein sequence ID" value="KAF1988144.1"/>
    <property type="molecule type" value="Genomic_DNA"/>
</dbReference>
<comment type="subcellular location">
    <subcellularLocation>
        <location evidence="1">Membrane</location>
        <topology evidence="1">Multi-pass membrane protein</topology>
    </subcellularLocation>
</comment>
<keyword evidence="4" id="KW-0812">Transmembrane</keyword>
<dbReference type="PANTHER" id="PTHR11360:SF287">
    <property type="entry name" value="MFS MONOCARBOXYLATE TRANSPORTER"/>
    <property type="match status" value="1"/>
</dbReference>
<keyword evidence="6" id="KW-1185">Reference proteome</keyword>
<dbReference type="GO" id="GO:0016020">
    <property type="term" value="C:membrane"/>
    <property type="evidence" value="ECO:0007669"/>
    <property type="project" value="UniProtKB-SubCell"/>
</dbReference>
<sequence>MRTPIAQRQLASARPAASEEYVALGRISQSSFESSRSAPEGEDDEDDEDNEDDEDENDGFPTLGLRASNDLEGGSCEAWKVLLGVWLVDFMTSGVWVAFGIFQSYYVDKSQFSSSTGIPTIGTLLGGTAWIATPLTNAVVIRYPERRIHMLWLGWVFCLAGLFLASFATEVWHLELFQGFTYGVGWVTYWSPMMVIMNEWWLEHRGLAYGIWFTASNASGFCMPFLVQKCLEKYGFRVTLRLYALLSVFIAGPGMLLIRSRPKHPFSAASPRKRAFFPLDKEVLRNKHLYIYAVSIFLQSLVYIIPSIFLPSIAEALNLSPSSGSILLAISSGATICGQITFGFLSDRLHPYINLSVSSLISSVAAFFILGQATGMAHLSLFAAIWGLFAGSYDVLFARVCSVLSTDPDAAITLYGFLSFERGVSVLLEGPISDALLGVDAEGFGRYHALIQLAAWCMLASSLGGLGWFYLGKG</sequence>
<comment type="similarity">
    <text evidence="2">Belongs to the major facilitator superfamily. Monocarboxylate porter (TC 2.A.1.13) family.</text>
</comment>
<dbReference type="Proteomes" id="UP000800041">
    <property type="component" value="Unassembled WGS sequence"/>
</dbReference>
<proteinExistence type="inferred from homology"/>
<feature type="transmembrane region" description="Helical" evidence="4">
    <location>
        <begin position="118"/>
        <end position="140"/>
    </location>
</feature>
<evidence type="ECO:0000256" key="1">
    <source>
        <dbReference type="ARBA" id="ARBA00004141"/>
    </source>
</evidence>
<feature type="transmembrane region" description="Helical" evidence="4">
    <location>
        <begin position="240"/>
        <end position="258"/>
    </location>
</feature>
<feature type="transmembrane region" description="Helical" evidence="4">
    <location>
        <begin position="453"/>
        <end position="471"/>
    </location>
</feature>
<reference evidence="5" key="1">
    <citation type="journal article" date="2020" name="Stud. Mycol.">
        <title>101 Dothideomycetes genomes: a test case for predicting lifestyles and emergence of pathogens.</title>
        <authorList>
            <person name="Haridas S."/>
            <person name="Albert R."/>
            <person name="Binder M."/>
            <person name="Bloem J."/>
            <person name="Labutti K."/>
            <person name="Salamov A."/>
            <person name="Andreopoulos B."/>
            <person name="Baker S."/>
            <person name="Barry K."/>
            <person name="Bills G."/>
            <person name="Bluhm B."/>
            <person name="Cannon C."/>
            <person name="Castanera R."/>
            <person name="Culley D."/>
            <person name="Daum C."/>
            <person name="Ezra D."/>
            <person name="Gonzalez J."/>
            <person name="Henrissat B."/>
            <person name="Kuo A."/>
            <person name="Liang C."/>
            <person name="Lipzen A."/>
            <person name="Lutzoni F."/>
            <person name="Magnuson J."/>
            <person name="Mondo S."/>
            <person name="Nolan M."/>
            <person name="Ohm R."/>
            <person name="Pangilinan J."/>
            <person name="Park H.-J."/>
            <person name="Ramirez L."/>
            <person name="Alfaro M."/>
            <person name="Sun H."/>
            <person name="Tritt A."/>
            <person name="Yoshinaga Y."/>
            <person name="Zwiers L.-H."/>
            <person name="Turgeon B."/>
            <person name="Goodwin S."/>
            <person name="Spatafora J."/>
            <person name="Crous P."/>
            <person name="Grigoriev I."/>
        </authorList>
    </citation>
    <scope>NUCLEOTIDE SEQUENCE</scope>
    <source>
        <strain evidence="5">CBS 113979</strain>
    </source>
</reference>
<dbReference type="Gene3D" id="1.20.1250.20">
    <property type="entry name" value="MFS general substrate transporter like domains"/>
    <property type="match status" value="2"/>
</dbReference>
<dbReference type="InterPro" id="IPR036259">
    <property type="entry name" value="MFS_trans_sf"/>
</dbReference>
<accession>A0A6G1H501</accession>
<feature type="transmembrane region" description="Helical" evidence="4">
    <location>
        <begin position="180"/>
        <end position="197"/>
    </location>
</feature>
<evidence type="ECO:0000256" key="2">
    <source>
        <dbReference type="ARBA" id="ARBA00006727"/>
    </source>
</evidence>
<feature type="transmembrane region" description="Helical" evidence="4">
    <location>
        <begin position="152"/>
        <end position="174"/>
    </location>
</feature>
<dbReference type="InterPro" id="IPR011701">
    <property type="entry name" value="MFS"/>
</dbReference>
<feature type="transmembrane region" description="Helical" evidence="4">
    <location>
        <begin position="209"/>
        <end position="228"/>
    </location>
</feature>
<dbReference type="OrthoDB" id="2213137at2759"/>
<organism evidence="5 6">
    <name type="scientific">Aulographum hederae CBS 113979</name>
    <dbReference type="NCBI Taxonomy" id="1176131"/>
    <lineage>
        <taxon>Eukaryota</taxon>
        <taxon>Fungi</taxon>
        <taxon>Dikarya</taxon>
        <taxon>Ascomycota</taxon>
        <taxon>Pezizomycotina</taxon>
        <taxon>Dothideomycetes</taxon>
        <taxon>Pleosporomycetidae</taxon>
        <taxon>Aulographales</taxon>
        <taxon>Aulographaceae</taxon>
    </lineage>
</organism>
<feature type="transmembrane region" description="Helical" evidence="4">
    <location>
        <begin position="326"/>
        <end position="345"/>
    </location>
</feature>
<keyword evidence="4" id="KW-0472">Membrane</keyword>
<evidence type="ECO:0000313" key="6">
    <source>
        <dbReference type="Proteomes" id="UP000800041"/>
    </source>
</evidence>
<dbReference type="Pfam" id="PF07690">
    <property type="entry name" value="MFS_1"/>
    <property type="match status" value="1"/>
</dbReference>
<feature type="compositionally biased region" description="Low complexity" evidence="3">
    <location>
        <begin position="28"/>
        <end position="37"/>
    </location>
</feature>
<dbReference type="GO" id="GO:0022857">
    <property type="term" value="F:transmembrane transporter activity"/>
    <property type="evidence" value="ECO:0007669"/>
    <property type="project" value="InterPro"/>
</dbReference>
<feature type="transmembrane region" description="Helical" evidence="4">
    <location>
        <begin position="289"/>
        <end position="314"/>
    </location>
</feature>
<dbReference type="InterPro" id="IPR050327">
    <property type="entry name" value="Proton-linked_MCT"/>
</dbReference>
<evidence type="ECO:0000256" key="3">
    <source>
        <dbReference type="SAM" id="MobiDB-lite"/>
    </source>
</evidence>
<dbReference type="SUPFAM" id="SSF103473">
    <property type="entry name" value="MFS general substrate transporter"/>
    <property type="match status" value="1"/>
</dbReference>
<gene>
    <name evidence="5" type="ORF">K402DRAFT_391914</name>
</gene>
<evidence type="ECO:0000256" key="4">
    <source>
        <dbReference type="SAM" id="Phobius"/>
    </source>
</evidence>
<feature type="region of interest" description="Disordered" evidence="3">
    <location>
        <begin position="28"/>
        <end position="66"/>
    </location>
</feature>
<feature type="compositionally biased region" description="Acidic residues" evidence="3">
    <location>
        <begin position="40"/>
        <end position="58"/>
    </location>
</feature>
<feature type="transmembrane region" description="Helical" evidence="4">
    <location>
        <begin position="81"/>
        <end position="106"/>
    </location>
</feature>
<protein>
    <submittedName>
        <fullName evidence="5">MFS general substrate transporter</fullName>
    </submittedName>
</protein>
<name>A0A6G1H501_9PEZI</name>
<feature type="transmembrane region" description="Helical" evidence="4">
    <location>
        <begin position="352"/>
        <end position="370"/>
    </location>
</feature>
<keyword evidence="4" id="KW-1133">Transmembrane helix</keyword>
<dbReference type="PANTHER" id="PTHR11360">
    <property type="entry name" value="MONOCARBOXYLATE TRANSPORTER"/>
    <property type="match status" value="1"/>
</dbReference>
<dbReference type="AlphaFoldDB" id="A0A6G1H501"/>